<keyword evidence="7" id="KW-0067">ATP-binding</keyword>
<evidence type="ECO:0000256" key="8">
    <source>
        <dbReference type="PROSITE-ProRule" id="PRU00169"/>
    </source>
</evidence>
<dbReference type="Proteomes" id="UP000027100">
    <property type="component" value="Unassembled WGS sequence"/>
</dbReference>
<evidence type="ECO:0000256" key="6">
    <source>
        <dbReference type="ARBA" id="ARBA00022777"/>
    </source>
</evidence>
<dbReference type="EMBL" id="ARYM01000003">
    <property type="protein sequence ID" value="KCZ99982.1"/>
    <property type="molecule type" value="Genomic_DNA"/>
</dbReference>
<evidence type="ECO:0000256" key="4">
    <source>
        <dbReference type="ARBA" id="ARBA00022679"/>
    </source>
</evidence>
<reference evidence="10 11" key="1">
    <citation type="journal article" date="2014" name="Antonie Van Leeuwenhoek">
        <title>Hyphomonas beringensis sp. nov. and Hyphomonas chukchiensis sp. nov., isolated from surface seawater of the Bering Sea and Chukchi Sea.</title>
        <authorList>
            <person name="Li C."/>
            <person name="Lai Q."/>
            <person name="Li G."/>
            <person name="Dong C."/>
            <person name="Wang J."/>
            <person name="Liao Y."/>
            <person name="Shao Z."/>
        </authorList>
    </citation>
    <scope>NUCLEOTIDE SEQUENCE [LARGE SCALE GENOMIC DNA]</scope>
    <source>
        <strain evidence="10 11">PS728</strain>
    </source>
</reference>
<dbReference type="SUPFAM" id="SSF55874">
    <property type="entry name" value="ATPase domain of HSP90 chaperone/DNA topoisomerase II/histidine kinase"/>
    <property type="match status" value="1"/>
</dbReference>
<dbReference type="PROSITE" id="PS50110">
    <property type="entry name" value="RESPONSE_REGULATORY"/>
    <property type="match status" value="2"/>
</dbReference>
<evidence type="ECO:0000256" key="1">
    <source>
        <dbReference type="ARBA" id="ARBA00000085"/>
    </source>
</evidence>
<dbReference type="Pfam" id="PF00072">
    <property type="entry name" value="Response_reg"/>
    <property type="match status" value="1"/>
</dbReference>
<keyword evidence="5" id="KW-0547">Nucleotide-binding</keyword>
<dbReference type="EC" id="2.7.13.3" evidence="2"/>
<comment type="caution">
    <text evidence="10">The sequence shown here is derived from an EMBL/GenBank/DDBJ whole genome shotgun (WGS) entry which is preliminary data.</text>
</comment>
<name>A0A062VK63_9PROT</name>
<keyword evidence="6 10" id="KW-0418">Kinase</keyword>
<dbReference type="SUPFAM" id="SSF52172">
    <property type="entry name" value="CheY-like"/>
    <property type="match status" value="2"/>
</dbReference>
<dbReference type="SUPFAM" id="SSF55785">
    <property type="entry name" value="PYP-like sensor domain (PAS domain)"/>
    <property type="match status" value="1"/>
</dbReference>
<dbReference type="OrthoDB" id="489241at2"/>
<dbReference type="GO" id="GO:0004673">
    <property type="term" value="F:protein histidine kinase activity"/>
    <property type="evidence" value="ECO:0007669"/>
    <property type="project" value="UniProtKB-EC"/>
</dbReference>
<dbReference type="Gene3D" id="3.30.450.20">
    <property type="entry name" value="PAS domain"/>
    <property type="match status" value="1"/>
</dbReference>
<comment type="catalytic activity">
    <reaction evidence="1">
        <text>ATP + protein L-histidine = ADP + protein N-phospho-L-histidine.</text>
        <dbReference type="EC" id="2.7.13.3"/>
    </reaction>
</comment>
<dbReference type="CDD" id="cd00130">
    <property type="entry name" value="PAS"/>
    <property type="match status" value="1"/>
</dbReference>
<evidence type="ECO:0000256" key="5">
    <source>
        <dbReference type="ARBA" id="ARBA00022741"/>
    </source>
</evidence>
<dbReference type="PATRIC" id="fig|1280954.3.peg.770"/>
<organism evidence="10 11">
    <name type="scientific">Hyphomonas polymorpha PS728</name>
    <dbReference type="NCBI Taxonomy" id="1280954"/>
    <lineage>
        <taxon>Bacteria</taxon>
        <taxon>Pseudomonadati</taxon>
        <taxon>Pseudomonadota</taxon>
        <taxon>Alphaproteobacteria</taxon>
        <taxon>Hyphomonadales</taxon>
        <taxon>Hyphomonadaceae</taxon>
        <taxon>Hyphomonas</taxon>
    </lineage>
</organism>
<evidence type="ECO:0000259" key="9">
    <source>
        <dbReference type="PROSITE" id="PS50110"/>
    </source>
</evidence>
<feature type="domain" description="Response regulatory" evidence="9">
    <location>
        <begin position="493"/>
        <end position="603"/>
    </location>
</feature>
<dbReference type="GO" id="GO:0005524">
    <property type="term" value="F:ATP binding"/>
    <property type="evidence" value="ECO:0007669"/>
    <property type="project" value="UniProtKB-KW"/>
</dbReference>
<dbReference type="Gene3D" id="3.30.565.10">
    <property type="entry name" value="Histidine kinase-like ATPase, C-terminal domain"/>
    <property type="match status" value="1"/>
</dbReference>
<dbReference type="InterPro" id="IPR035965">
    <property type="entry name" value="PAS-like_dom_sf"/>
</dbReference>
<dbReference type="STRING" id="1280954.HPO_03784"/>
<sequence>MPDKAIRFLIVDDMVENLMALEALLRRDGLEVHQAQSAAEALELLHVNDYALVLLDVHMPETDGYELAELMRGAERTRLVPIIFVTAVEKDETRRFRGYEAGAVDFIFKPIDPVILKSKAEVFFRIGQQARDLAKQRDEMRAIAQHRDQAMARLRAHTDNSPLGFVELDGGLVIRSWSQGAERIFSRPARHMLGQALKASGWLPDEATETLKGWVDEHSDSDRSLRHSLEVVARTADGREVTCEVYGSVLIEADGQHRSLSLQVLDISPRRQAEEVRSLLIGELNHRIKNTLANVQAIARQTLRQSADLAEFDRSFSGRLQALARAHSILSDATWSSAPLDDLIEDHIRAGTLAADRLRRTGPTVEISPENMLRMALTLHELTTNAQKYGALSVPGGEVHLDWKLEGEGLVLRWQEKGGPPVTAPARTGFGLTLIASSAGGEEGTVAAEWSREGVVWTIRLLRGVSPLKGVPAAPKPSSVLAVAPGEELAGLHVLVVEDEPLVVLDLTHEVEDAGAEVVAVARTLSEALDAANGDGIDLAILDGNLRGEKVDAVAELLARRDIPFCFVSGYGPEHLPSAFRSVPVIQKPFSSAGLRAVLRRLAKPRQAQVA</sequence>
<evidence type="ECO:0000256" key="3">
    <source>
        <dbReference type="ARBA" id="ARBA00022553"/>
    </source>
</evidence>
<feature type="modified residue" description="4-aspartylphosphate" evidence="8">
    <location>
        <position position="543"/>
    </location>
</feature>
<dbReference type="eggNOG" id="COG3920">
    <property type="taxonomic scope" value="Bacteria"/>
</dbReference>
<dbReference type="InterPro" id="IPR011006">
    <property type="entry name" value="CheY-like_superfamily"/>
</dbReference>
<dbReference type="Pfam" id="PF07536">
    <property type="entry name" value="HWE_HK"/>
    <property type="match status" value="1"/>
</dbReference>
<dbReference type="PANTHER" id="PTHR41523:SF7">
    <property type="entry name" value="HISTIDINE KINASE"/>
    <property type="match status" value="1"/>
</dbReference>
<gene>
    <name evidence="10" type="ORF">HPO_03784</name>
</gene>
<dbReference type="PANTHER" id="PTHR41523">
    <property type="entry name" value="TWO-COMPONENT SYSTEM SENSOR PROTEIN"/>
    <property type="match status" value="1"/>
</dbReference>
<keyword evidence="4" id="KW-0808">Transferase</keyword>
<dbReference type="InterPro" id="IPR036890">
    <property type="entry name" value="HATPase_C_sf"/>
</dbReference>
<dbReference type="eggNOG" id="COG0784">
    <property type="taxonomic scope" value="Bacteria"/>
</dbReference>
<dbReference type="RefSeq" id="WP_035594661.1">
    <property type="nucleotide sequence ID" value="NZ_ARYM01000003.1"/>
</dbReference>
<evidence type="ECO:0000256" key="2">
    <source>
        <dbReference type="ARBA" id="ARBA00012438"/>
    </source>
</evidence>
<evidence type="ECO:0000313" key="11">
    <source>
        <dbReference type="Proteomes" id="UP000027100"/>
    </source>
</evidence>
<dbReference type="eggNOG" id="COG3706">
    <property type="taxonomic scope" value="Bacteria"/>
</dbReference>
<dbReference type="AlphaFoldDB" id="A0A062VK63"/>
<dbReference type="Gene3D" id="3.40.50.2300">
    <property type="match status" value="2"/>
</dbReference>
<keyword evidence="11" id="KW-1185">Reference proteome</keyword>
<evidence type="ECO:0000256" key="7">
    <source>
        <dbReference type="ARBA" id="ARBA00022840"/>
    </source>
</evidence>
<dbReference type="InterPro" id="IPR000014">
    <property type="entry name" value="PAS"/>
</dbReference>
<proteinExistence type="predicted"/>
<feature type="domain" description="Response regulatory" evidence="9">
    <location>
        <begin position="7"/>
        <end position="124"/>
    </location>
</feature>
<dbReference type="SMART" id="SM00911">
    <property type="entry name" value="HWE_HK"/>
    <property type="match status" value="1"/>
</dbReference>
<dbReference type="NCBIfam" id="TIGR00229">
    <property type="entry name" value="sensory_box"/>
    <property type="match status" value="1"/>
</dbReference>
<feature type="modified residue" description="4-aspartylphosphate" evidence="8">
    <location>
        <position position="56"/>
    </location>
</feature>
<keyword evidence="3 8" id="KW-0597">Phosphoprotein</keyword>
<dbReference type="InterPro" id="IPR001789">
    <property type="entry name" value="Sig_transdc_resp-reg_receiver"/>
</dbReference>
<protein>
    <recommendedName>
        <fullName evidence="2">histidine kinase</fullName>
        <ecNumber evidence="2">2.7.13.3</ecNumber>
    </recommendedName>
</protein>
<evidence type="ECO:0000313" key="10">
    <source>
        <dbReference type="EMBL" id="KCZ99982.1"/>
    </source>
</evidence>
<accession>A0A062VK63</accession>
<dbReference type="InterPro" id="IPR011102">
    <property type="entry name" value="Sig_transdc_His_kinase_HWE"/>
</dbReference>
<dbReference type="SMART" id="SM00448">
    <property type="entry name" value="REC"/>
    <property type="match status" value="2"/>
</dbReference>
<dbReference type="GO" id="GO:0000160">
    <property type="term" value="P:phosphorelay signal transduction system"/>
    <property type="evidence" value="ECO:0007669"/>
    <property type="project" value="InterPro"/>
</dbReference>